<protein>
    <recommendedName>
        <fullName evidence="6">Peptidase S1 domain-containing protein</fullName>
    </recommendedName>
</protein>
<sequence>MKILVIVALFACATAFRLDDDKIVGGVTAKQNEFPFIVSLRRKSWWLGSTASHFCGGSIIGTNKVLTAAHCTSGTSASDITVAAGQFDKSSDTDDNEQIRTASRKSEHPGYNSQTIDMDFAVLTMSSSFTFNTNVAKITMGGAQPGQMLTVSGWGTLSAGGSSPNNLQRVDVPAITNTECNAAYKGGITDNMLCAGYSAGGKDSCQGDSGGPLVRFDGTIPTLVGVVSWGNGMSYHNCFNNY</sequence>
<dbReference type="InterPro" id="IPR001314">
    <property type="entry name" value="Peptidase_S1A"/>
</dbReference>
<dbReference type="OrthoDB" id="10051896at2759"/>
<dbReference type="InterPro" id="IPR001254">
    <property type="entry name" value="Trypsin_dom"/>
</dbReference>
<evidence type="ECO:0000256" key="4">
    <source>
        <dbReference type="RuleBase" id="RU363034"/>
    </source>
</evidence>
<evidence type="ECO:0000313" key="8">
    <source>
        <dbReference type="Proteomes" id="UP000009022"/>
    </source>
</evidence>
<dbReference type="CTD" id="6759834"/>
<dbReference type="eggNOG" id="KOG3627">
    <property type="taxonomic scope" value="Eukaryota"/>
</dbReference>
<dbReference type="InterPro" id="IPR018114">
    <property type="entry name" value="TRYPSIN_HIS"/>
</dbReference>
<evidence type="ECO:0000256" key="5">
    <source>
        <dbReference type="SAM" id="SignalP"/>
    </source>
</evidence>
<keyword evidence="2" id="KW-0964">Secreted</keyword>
<dbReference type="GO" id="GO:0051604">
    <property type="term" value="P:protein maturation"/>
    <property type="evidence" value="ECO:0007669"/>
    <property type="project" value="UniProtKB-ARBA"/>
</dbReference>
<keyword evidence="4" id="KW-0378">Hydrolase</keyword>
<organism evidence="7 8">
    <name type="scientific">Trichoplax adhaerens</name>
    <name type="common">Trichoplax reptans</name>
    <dbReference type="NCBI Taxonomy" id="10228"/>
    <lineage>
        <taxon>Eukaryota</taxon>
        <taxon>Metazoa</taxon>
        <taxon>Placozoa</taxon>
        <taxon>Uniplacotomia</taxon>
        <taxon>Trichoplacea</taxon>
        <taxon>Trichoplacidae</taxon>
        <taxon>Trichoplax</taxon>
    </lineage>
</organism>
<dbReference type="PROSITE" id="PS00134">
    <property type="entry name" value="TRYPSIN_HIS"/>
    <property type="match status" value="1"/>
</dbReference>
<dbReference type="InParanoid" id="B3SEF1"/>
<dbReference type="RefSeq" id="XP_002118620.1">
    <property type="nucleotide sequence ID" value="XM_002118584.1"/>
</dbReference>
<keyword evidence="4" id="KW-0645">Protease</keyword>
<evidence type="ECO:0000256" key="3">
    <source>
        <dbReference type="ARBA" id="ARBA00023157"/>
    </source>
</evidence>
<evidence type="ECO:0000313" key="7">
    <source>
        <dbReference type="EMBL" id="EDV18894.1"/>
    </source>
</evidence>
<dbReference type="CDD" id="cd00190">
    <property type="entry name" value="Tryp_SPc"/>
    <property type="match status" value="1"/>
</dbReference>
<dbReference type="PANTHER" id="PTHR24252">
    <property type="entry name" value="ACROSIN-RELATED"/>
    <property type="match status" value="1"/>
</dbReference>
<comment type="subcellular location">
    <subcellularLocation>
        <location evidence="1">Secreted</location>
    </subcellularLocation>
</comment>
<dbReference type="EMBL" id="DS985465">
    <property type="protein sequence ID" value="EDV18894.1"/>
    <property type="molecule type" value="Genomic_DNA"/>
</dbReference>
<dbReference type="PANTHER" id="PTHR24252:SF7">
    <property type="entry name" value="HYALIN"/>
    <property type="match status" value="1"/>
</dbReference>
<dbReference type="Pfam" id="PF00089">
    <property type="entry name" value="Trypsin"/>
    <property type="match status" value="1"/>
</dbReference>
<feature type="domain" description="Peptidase S1" evidence="6">
    <location>
        <begin position="23"/>
        <end position="242"/>
    </location>
</feature>
<dbReference type="STRING" id="10228.B3SEF1"/>
<dbReference type="HOGENOM" id="CLU_006842_7_0_1"/>
<dbReference type="PROSITE" id="PS00135">
    <property type="entry name" value="TRYPSIN_SER"/>
    <property type="match status" value="1"/>
</dbReference>
<dbReference type="Gene3D" id="2.40.10.10">
    <property type="entry name" value="Trypsin-like serine proteases"/>
    <property type="match status" value="1"/>
</dbReference>
<evidence type="ECO:0000259" key="6">
    <source>
        <dbReference type="PROSITE" id="PS50240"/>
    </source>
</evidence>
<feature type="signal peptide" evidence="5">
    <location>
        <begin position="1"/>
        <end position="15"/>
    </location>
</feature>
<dbReference type="InterPro" id="IPR043504">
    <property type="entry name" value="Peptidase_S1_PA_chymotrypsin"/>
</dbReference>
<dbReference type="PRINTS" id="PR00722">
    <property type="entry name" value="CHYMOTRYPSIN"/>
</dbReference>
<dbReference type="GO" id="GO:0004252">
    <property type="term" value="F:serine-type endopeptidase activity"/>
    <property type="evidence" value="ECO:0000318"/>
    <property type="project" value="GO_Central"/>
</dbReference>
<dbReference type="GeneID" id="6759834"/>
<dbReference type="GO" id="GO:0005576">
    <property type="term" value="C:extracellular region"/>
    <property type="evidence" value="ECO:0007669"/>
    <property type="project" value="UniProtKB-SubCell"/>
</dbReference>
<feature type="chain" id="PRO_5012700316" description="Peptidase S1 domain-containing protein" evidence="5">
    <location>
        <begin position="16"/>
        <end position="242"/>
    </location>
</feature>
<gene>
    <name evidence="7" type="ORF">TRIADDRAFT_63449</name>
</gene>
<dbReference type="PROSITE" id="PS50240">
    <property type="entry name" value="TRYPSIN_DOM"/>
    <property type="match status" value="1"/>
</dbReference>
<dbReference type="AlphaFoldDB" id="B3SEF1"/>
<name>B3SEF1_TRIAD</name>
<dbReference type="KEGG" id="tad:TRIADDRAFT_63449"/>
<dbReference type="InterPro" id="IPR009003">
    <property type="entry name" value="Peptidase_S1_PA"/>
</dbReference>
<accession>B3SEF1</accession>
<dbReference type="PhylomeDB" id="B3SEF1"/>
<reference evidence="7 8" key="1">
    <citation type="journal article" date="2008" name="Nature">
        <title>The Trichoplax genome and the nature of placozoans.</title>
        <authorList>
            <person name="Srivastava M."/>
            <person name="Begovic E."/>
            <person name="Chapman J."/>
            <person name="Putnam N.H."/>
            <person name="Hellsten U."/>
            <person name="Kawashima T."/>
            <person name="Kuo A."/>
            <person name="Mitros T."/>
            <person name="Salamov A."/>
            <person name="Carpenter M.L."/>
            <person name="Signorovitch A.Y."/>
            <person name="Moreno M.A."/>
            <person name="Kamm K."/>
            <person name="Grimwood J."/>
            <person name="Schmutz J."/>
            <person name="Shapiro H."/>
            <person name="Grigoriev I.V."/>
            <person name="Buss L.W."/>
            <person name="Schierwater B."/>
            <person name="Dellaporta S.L."/>
            <person name="Rokhsar D.S."/>
        </authorList>
    </citation>
    <scope>NUCLEOTIDE SEQUENCE [LARGE SCALE GENOMIC DNA]</scope>
    <source>
        <strain evidence="7 8">Grell-BS-1999</strain>
    </source>
</reference>
<proteinExistence type="predicted"/>
<dbReference type="SUPFAM" id="SSF50494">
    <property type="entry name" value="Trypsin-like serine proteases"/>
    <property type="match status" value="1"/>
</dbReference>
<evidence type="ECO:0000256" key="2">
    <source>
        <dbReference type="ARBA" id="ARBA00022525"/>
    </source>
</evidence>
<keyword evidence="8" id="KW-1185">Reference proteome</keyword>
<dbReference type="GO" id="GO:0006508">
    <property type="term" value="P:proteolysis"/>
    <property type="evidence" value="ECO:0007669"/>
    <property type="project" value="UniProtKB-KW"/>
</dbReference>
<keyword evidence="5" id="KW-0732">Signal</keyword>
<dbReference type="SMART" id="SM00020">
    <property type="entry name" value="Tryp_SPc"/>
    <property type="match status" value="1"/>
</dbReference>
<keyword evidence="4" id="KW-0720">Serine protease</keyword>
<keyword evidence="3" id="KW-1015">Disulfide bond</keyword>
<evidence type="ECO:0000256" key="1">
    <source>
        <dbReference type="ARBA" id="ARBA00004613"/>
    </source>
</evidence>
<dbReference type="FunFam" id="2.40.10.10:FF:000047">
    <property type="entry name" value="Trypsin eta"/>
    <property type="match status" value="1"/>
</dbReference>
<dbReference type="Proteomes" id="UP000009022">
    <property type="component" value="Unassembled WGS sequence"/>
</dbReference>
<dbReference type="InterPro" id="IPR033116">
    <property type="entry name" value="TRYPSIN_SER"/>
</dbReference>